<dbReference type="KEGG" id="mbe:MBM_07096"/>
<proteinExistence type="predicted"/>
<evidence type="ECO:0000313" key="2">
    <source>
        <dbReference type="EMBL" id="EKD14885.1"/>
    </source>
</evidence>
<dbReference type="InParanoid" id="K1WBY0"/>
<feature type="region of interest" description="Disordered" evidence="1">
    <location>
        <begin position="1"/>
        <end position="23"/>
    </location>
</feature>
<sequence length="216" mass="24178">MSHSRSKTTSKNATLQLKKPPTRLTQVQTQFQSLKIACQTPLPPSPALPRPPRDRCLQCALAGFRCSPLPSPPRTHSHSHSRSHAGHTPTTAATPATDWTGCARCLHTSQDFCIRRTKLEEDASARISRMGKRAEEGEAGKGRERWAYRAEGLKGRAVDEAVLQARVDGLLEERRETDRWALPSQPVGARQGLRPLRQRLLEERARIWAWENLVLG</sequence>
<dbReference type="HOGENOM" id="CLU_1277859_0_0_1"/>
<feature type="compositionally biased region" description="Basic residues" evidence="1">
    <location>
        <begin position="75"/>
        <end position="85"/>
    </location>
</feature>
<dbReference type="Proteomes" id="UP000006753">
    <property type="component" value="Unassembled WGS sequence"/>
</dbReference>
<name>K1WBY0_MARBU</name>
<protein>
    <submittedName>
        <fullName evidence="2">Uncharacterized protein</fullName>
    </submittedName>
</protein>
<evidence type="ECO:0000313" key="3">
    <source>
        <dbReference type="Proteomes" id="UP000006753"/>
    </source>
</evidence>
<feature type="region of interest" description="Disordered" evidence="1">
    <location>
        <begin position="70"/>
        <end position="97"/>
    </location>
</feature>
<reference evidence="2 3" key="1">
    <citation type="journal article" date="2012" name="BMC Genomics">
        <title>Sequencing the genome of Marssonina brunnea reveals fungus-poplar co-evolution.</title>
        <authorList>
            <person name="Zhu S."/>
            <person name="Cao Y.-Z."/>
            <person name="Jiang C."/>
            <person name="Tan B.-Y."/>
            <person name="Wang Z."/>
            <person name="Feng S."/>
            <person name="Zhang L."/>
            <person name="Su X.-H."/>
            <person name="Brejova B."/>
            <person name="Vinar T."/>
            <person name="Xu M."/>
            <person name="Wang M.-X."/>
            <person name="Zhang S.-G."/>
            <person name="Huang M.-R."/>
            <person name="Wu R."/>
            <person name="Zhou Y."/>
        </authorList>
    </citation>
    <scope>NUCLEOTIDE SEQUENCE [LARGE SCALE GENOMIC DNA]</scope>
    <source>
        <strain evidence="2 3">MB_m1</strain>
    </source>
</reference>
<evidence type="ECO:0000256" key="1">
    <source>
        <dbReference type="SAM" id="MobiDB-lite"/>
    </source>
</evidence>
<keyword evidence="3" id="KW-1185">Reference proteome</keyword>
<dbReference type="AlphaFoldDB" id="K1WBY0"/>
<accession>K1WBY0</accession>
<organism evidence="2 3">
    <name type="scientific">Marssonina brunnea f. sp. multigermtubi (strain MB_m1)</name>
    <name type="common">Marssonina leaf spot fungus</name>
    <dbReference type="NCBI Taxonomy" id="1072389"/>
    <lineage>
        <taxon>Eukaryota</taxon>
        <taxon>Fungi</taxon>
        <taxon>Dikarya</taxon>
        <taxon>Ascomycota</taxon>
        <taxon>Pezizomycotina</taxon>
        <taxon>Leotiomycetes</taxon>
        <taxon>Helotiales</taxon>
        <taxon>Drepanopezizaceae</taxon>
        <taxon>Drepanopeziza</taxon>
    </lineage>
</organism>
<gene>
    <name evidence="2" type="ORF">MBM_07096</name>
</gene>
<feature type="compositionally biased region" description="Low complexity" evidence="1">
    <location>
        <begin position="88"/>
        <end position="97"/>
    </location>
</feature>
<dbReference type="EMBL" id="JH921444">
    <property type="protein sequence ID" value="EKD14885.1"/>
    <property type="molecule type" value="Genomic_DNA"/>
</dbReference>